<dbReference type="Proteomes" id="UP000598820">
    <property type="component" value="Unassembled WGS sequence"/>
</dbReference>
<organism evidence="2 3">
    <name type="scientific">Spirosoma profusum</name>
    <dbReference type="NCBI Taxonomy" id="2771354"/>
    <lineage>
        <taxon>Bacteria</taxon>
        <taxon>Pseudomonadati</taxon>
        <taxon>Bacteroidota</taxon>
        <taxon>Cytophagia</taxon>
        <taxon>Cytophagales</taxon>
        <taxon>Cytophagaceae</taxon>
        <taxon>Spirosoma</taxon>
    </lineage>
</organism>
<dbReference type="EMBL" id="JACWZY010000001">
    <property type="protein sequence ID" value="MBD2699180.1"/>
    <property type="molecule type" value="Genomic_DNA"/>
</dbReference>
<sequence length="174" mass="20122">MKDRRYPIGPFVTQDTYSADELANLIIIIENSPATYRQLVENLSPDDLVKTYREGSWTVQQLVHHVADIQLLHFLRMKKALTEPDYENVTLINMNGWVDTADSLEAPIADSLLMFESITRRYVWLAKSLTEDQLAITYYHTVRQRSFTQAQALAMSAWHVQHHLAHIKLALEIL</sequence>
<name>A0A927AR50_9BACT</name>
<reference evidence="2" key="1">
    <citation type="submission" date="2020-09" db="EMBL/GenBank/DDBJ databases">
        <authorList>
            <person name="Kim M.K."/>
        </authorList>
    </citation>
    <scope>NUCLEOTIDE SEQUENCE</scope>
    <source>
        <strain evidence="2">BT702</strain>
    </source>
</reference>
<dbReference type="InterPro" id="IPR024775">
    <property type="entry name" value="DinB-like"/>
</dbReference>
<evidence type="ECO:0000259" key="1">
    <source>
        <dbReference type="Pfam" id="PF12867"/>
    </source>
</evidence>
<evidence type="ECO:0000313" key="2">
    <source>
        <dbReference type="EMBL" id="MBD2699180.1"/>
    </source>
</evidence>
<dbReference type="RefSeq" id="WP_190885041.1">
    <property type="nucleotide sequence ID" value="NZ_JACWZY010000001.1"/>
</dbReference>
<evidence type="ECO:0000313" key="3">
    <source>
        <dbReference type="Proteomes" id="UP000598820"/>
    </source>
</evidence>
<accession>A0A927AR50</accession>
<comment type="caution">
    <text evidence="2">The sequence shown here is derived from an EMBL/GenBank/DDBJ whole genome shotgun (WGS) entry which is preliminary data.</text>
</comment>
<dbReference type="Pfam" id="PF12867">
    <property type="entry name" value="DinB_2"/>
    <property type="match status" value="1"/>
</dbReference>
<dbReference type="Gene3D" id="1.20.120.450">
    <property type="entry name" value="dinb family like domain"/>
    <property type="match status" value="1"/>
</dbReference>
<dbReference type="SUPFAM" id="SSF109854">
    <property type="entry name" value="DinB/YfiT-like putative metalloenzymes"/>
    <property type="match status" value="1"/>
</dbReference>
<protein>
    <submittedName>
        <fullName evidence="2">DinB family protein</fullName>
    </submittedName>
</protein>
<keyword evidence="3" id="KW-1185">Reference proteome</keyword>
<gene>
    <name evidence="2" type="ORF">IC229_00930</name>
</gene>
<dbReference type="AlphaFoldDB" id="A0A927AR50"/>
<dbReference type="InterPro" id="IPR034660">
    <property type="entry name" value="DinB/YfiT-like"/>
</dbReference>
<feature type="domain" description="DinB-like" evidence="1">
    <location>
        <begin position="30"/>
        <end position="167"/>
    </location>
</feature>
<proteinExistence type="predicted"/>